<evidence type="ECO:0000256" key="1">
    <source>
        <dbReference type="ARBA" id="ARBA00009995"/>
    </source>
</evidence>
<comment type="similarity">
    <text evidence="1">Belongs to the UDP-glycosyltransferase family.</text>
</comment>
<gene>
    <name evidence="2" type="ORF">ILEXP_LOCUS15332</name>
</gene>
<evidence type="ECO:0000313" key="2">
    <source>
        <dbReference type="EMBL" id="CAK9147435.1"/>
    </source>
</evidence>
<comment type="caution">
    <text evidence="2">The sequence shown here is derived from an EMBL/GenBank/DDBJ whole genome shotgun (WGS) entry which is preliminary data.</text>
</comment>
<evidence type="ECO:0000313" key="3">
    <source>
        <dbReference type="Proteomes" id="UP001642360"/>
    </source>
</evidence>
<evidence type="ECO:0008006" key="4">
    <source>
        <dbReference type="Google" id="ProtNLM"/>
    </source>
</evidence>
<dbReference type="Proteomes" id="UP001642360">
    <property type="component" value="Unassembled WGS sequence"/>
</dbReference>
<dbReference type="AlphaFoldDB" id="A0ABC8RV47"/>
<dbReference type="PANTHER" id="PTHR11926:SF1374">
    <property type="entry name" value="UDP-GLYCOSYLTRANSFERASE 76F1-RELATED"/>
    <property type="match status" value="1"/>
</dbReference>
<dbReference type="EMBL" id="CAUOFW020001680">
    <property type="protein sequence ID" value="CAK9147435.1"/>
    <property type="molecule type" value="Genomic_DNA"/>
</dbReference>
<reference evidence="2 3" key="1">
    <citation type="submission" date="2024-02" db="EMBL/GenBank/DDBJ databases">
        <authorList>
            <person name="Vignale AGUSTIN F."/>
            <person name="Sosa J E."/>
            <person name="Modenutti C."/>
        </authorList>
    </citation>
    <scope>NUCLEOTIDE SEQUENCE [LARGE SCALE GENOMIC DNA]</scope>
</reference>
<dbReference type="PANTHER" id="PTHR11926">
    <property type="entry name" value="GLUCOSYL/GLUCURONOSYL TRANSFERASES"/>
    <property type="match status" value="1"/>
</dbReference>
<accession>A0ABC8RV47</accession>
<proteinExistence type="inferred from homology"/>
<keyword evidence="3" id="KW-1185">Reference proteome</keyword>
<dbReference type="Gene3D" id="3.40.50.2000">
    <property type="entry name" value="Glycogen Phosphorylase B"/>
    <property type="match status" value="2"/>
</dbReference>
<protein>
    <recommendedName>
        <fullName evidence="4">UDP-glycosyltransferase</fullName>
    </recommendedName>
</protein>
<sequence length="157" mass="17756">MNYLAVQGSTLYWNWRIRVPRRLRNIRSSAAVVWNTVDVLEHSSLLQLQQQYQIPIFSIGPLHKIAPGSTNSLLKEDTSCIAWIDKQAPNSVIYVSMGSLAMVDKKELTETAWGLANSDQTFLWVMRGGLVDGPDQCVDLLTKDFKERIGERGHIVK</sequence>
<dbReference type="SUPFAM" id="SSF53756">
    <property type="entry name" value="UDP-Glycosyltransferase/glycogen phosphorylase"/>
    <property type="match status" value="1"/>
</dbReference>
<organism evidence="2 3">
    <name type="scientific">Ilex paraguariensis</name>
    <name type="common">yerba mate</name>
    <dbReference type="NCBI Taxonomy" id="185542"/>
    <lineage>
        <taxon>Eukaryota</taxon>
        <taxon>Viridiplantae</taxon>
        <taxon>Streptophyta</taxon>
        <taxon>Embryophyta</taxon>
        <taxon>Tracheophyta</taxon>
        <taxon>Spermatophyta</taxon>
        <taxon>Magnoliopsida</taxon>
        <taxon>eudicotyledons</taxon>
        <taxon>Gunneridae</taxon>
        <taxon>Pentapetalae</taxon>
        <taxon>asterids</taxon>
        <taxon>campanulids</taxon>
        <taxon>Aquifoliales</taxon>
        <taxon>Aquifoliaceae</taxon>
        <taxon>Ilex</taxon>
    </lineage>
</organism>
<name>A0ABC8RV47_9AQUA</name>